<evidence type="ECO:0000313" key="3">
    <source>
        <dbReference type="Proteomes" id="UP000799640"/>
    </source>
</evidence>
<sequence length="297" mass="32844">MYRQPAEIRHARRLAPPLAALAPHLNAAQDALQTLLTIATTPLPNPGEPGYVLYIIRQNAAFDAIHQVMVTLRAMLPPRMSAEWDAWRVRSMEVVRHTIREVEAGRPPGVRRMPPFAPPGARFGLDRQRGEDEIEGDFDPDFDEQPRGRAGADLDRQFGNMNLGGRPRPRDPSPRGQWGNLPGGRHQYPGHRGLRGEFGDVDPRAQAAALAASLDPLPSPGAPRTEPVIMNDEEGTPTWMFWIVAQNPAAGMADKAQEARVRAEKRREQKGGLFDLVAAAAVENGRLKRVGRKRSEL</sequence>
<organism evidence="2 3">
    <name type="scientific">Trichodelitschia bisporula</name>
    <dbReference type="NCBI Taxonomy" id="703511"/>
    <lineage>
        <taxon>Eukaryota</taxon>
        <taxon>Fungi</taxon>
        <taxon>Dikarya</taxon>
        <taxon>Ascomycota</taxon>
        <taxon>Pezizomycotina</taxon>
        <taxon>Dothideomycetes</taxon>
        <taxon>Dothideomycetes incertae sedis</taxon>
        <taxon>Phaeotrichales</taxon>
        <taxon>Phaeotrichaceae</taxon>
        <taxon>Trichodelitschia</taxon>
    </lineage>
</organism>
<name>A0A6G1I8N6_9PEZI</name>
<proteinExistence type="predicted"/>
<accession>A0A6G1I8N6</accession>
<dbReference type="Proteomes" id="UP000799640">
    <property type="component" value="Unassembled WGS sequence"/>
</dbReference>
<dbReference type="AlphaFoldDB" id="A0A6G1I8N6"/>
<feature type="compositionally biased region" description="Basic and acidic residues" evidence="1">
    <location>
        <begin position="144"/>
        <end position="156"/>
    </location>
</feature>
<protein>
    <submittedName>
        <fullName evidence="2">Uncharacterized protein</fullName>
    </submittedName>
</protein>
<reference evidence="2" key="1">
    <citation type="journal article" date="2020" name="Stud. Mycol.">
        <title>101 Dothideomycetes genomes: a test case for predicting lifestyles and emergence of pathogens.</title>
        <authorList>
            <person name="Haridas S."/>
            <person name="Albert R."/>
            <person name="Binder M."/>
            <person name="Bloem J."/>
            <person name="Labutti K."/>
            <person name="Salamov A."/>
            <person name="Andreopoulos B."/>
            <person name="Baker S."/>
            <person name="Barry K."/>
            <person name="Bills G."/>
            <person name="Bluhm B."/>
            <person name="Cannon C."/>
            <person name="Castanera R."/>
            <person name="Culley D."/>
            <person name="Daum C."/>
            <person name="Ezra D."/>
            <person name="Gonzalez J."/>
            <person name="Henrissat B."/>
            <person name="Kuo A."/>
            <person name="Liang C."/>
            <person name="Lipzen A."/>
            <person name="Lutzoni F."/>
            <person name="Magnuson J."/>
            <person name="Mondo S."/>
            <person name="Nolan M."/>
            <person name="Ohm R."/>
            <person name="Pangilinan J."/>
            <person name="Park H.-J."/>
            <person name="Ramirez L."/>
            <person name="Alfaro M."/>
            <person name="Sun H."/>
            <person name="Tritt A."/>
            <person name="Yoshinaga Y."/>
            <person name="Zwiers L.-H."/>
            <person name="Turgeon B."/>
            <person name="Goodwin S."/>
            <person name="Spatafora J."/>
            <person name="Crous P."/>
            <person name="Grigoriev I."/>
        </authorList>
    </citation>
    <scope>NUCLEOTIDE SEQUENCE</scope>
    <source>
        <strain evidence="2">CBS 262.69</strain>
    </source>
</reference>
<gene>
    <name evidence="2" type="ORF">EJ06DRAFT_519038</name>
</gene>
<feature type="region of interest" description="Disordered" evidence="1">
    <location>
        <begin position="132"/>
        <end position="199"/>
    </location>
</feature>
<dbReference type="EMBL" id="ML996688">
    <property type="protein sequence ID" value="KAF2404673.1"/>
    <property type="molecule type" value="Genomic_DNA"/>
</dbReference>
<feature type="compositionally biased region" description="Acidic residues" evidence="1">
    <location>
        <begin position="132"/>
        <end position="143"/>
    </location>
</feature>
<evidence type="ECO:0000313" key="2">
    <source>
        <dbReference type="EMBL" id="KAF2404673.1"/>
    </source>
</evidence>
<evidence type="ECO:0000256" key="1">
    <source>
        <dbReference type="SAM" id="MobiDB-lite"/>
    </source>
</evidence>
<keyword evidence="3" id="KW-1185">Reference proteome</keyword>